<feature type="transmembrane region" description="Helical" evidence="1">
    <location>
        <begin position="12"/>
        <end position="31"/>
    </location>
</feature>
<keyword evidence="1" id="KW-0472">Membrane</keyword>
<evidence type="ECO:0000313" key="3">
    <source>
        <dbReference type="EMBL" id="OGC44537.1"/>
    </source>
</evidence>
<dbReference type="EMBL" id="MEUW01000017">
    <property type="protein sequence ID" value="OGC44537.1"/>
    <property type="molecule type" value="Genomic_DNA"/>
</dbReference>
<comment type="caution">
    <text evidence="3">The sequence shown here is derived from an EMBL/GenBank/DDBJ whole genome shotgun (WGS) entry which is preliminary data.</text>
</comment>
<name>A0A1F4UI05_UNCKA</name>
<dbReference type="AlphaFoldDB" id="A0A1F4UI05"/>
<dbReference type="Gene3D" id="3.40.720.10">
    <property type="entry name" value="Alkaline Phosphatase, subunit A"/>
    <property type="match status" value="1"/>
</dbReference>
<evidence type="ECO:0000259" key="2">
    <source>
        <dbReference type="Pfam" id="PF00884"/>
    </source>
</evidence>
<feature type="transmembrane region" description="Helical" evidence="1">
    <location>
        <begin position="37"/>
        <end position="60"/>
    </location>
</feature>
<dbReference type="Proteomes" id="UP000176583">
    <property type="component" value="Unassembled WGS sequence"/>
</dbReference>
<feature type="transmembrane region" description="Helical" evidence="1">
    <location>
        <begin position="72"/>
        <end position="93"/>
    </location>
</feature>
<dbReference type="InterPro" id="IPR000917">
    <property type="entry name" value="Sulfatase_N"/>
</dbReference>
<feature type="transmembrane region" description="Helical" evidence="1">
    <location>
        <begin position="113"/>
        <end position="134"/>
    </location>
</feature>
<keyword evidence="1" id="KW-0812">Transmembrane</keyword>
<evidence type="ECO:0000313" key="4">
    <source>
        <dbReference type="Proteomes" id="UP000176583"/>
    </source>
</evidence>
<dbReference type="InterPro" id="IPR017850">
    <property type="entry name" value="Alkaline_phosphatase_core_sf"/>
</dbReference>
<gene>
    <name evidence="3" type="ORF">A2V54_02370</name>
</gene>
<protein>
    <recommendedName>
        <fullName evidence="2">Sulfatase N-terminal domain-containing protein</fullName>
    </recommendedName>
</protein>
<dbReference type="STRING" id="1802613.A2V54_02370"/>
<proteinExistence type="predicted"/>
<dbReference type="SUPFAM" id="SSF53649">
    <property type="entry name" value="Alkaline phosphatase-like"/>
    <property type="match status" value="1"/>
</dbReference>
<feature type="transmembrane region" description="Helical" evidence="1">
    <location>
        <begin position="146"/>
        <end position="165"/>
    </location>
</feature>
<dbReference type="Pfam" id="PF00884">
    <property type="entry name" value="Sulfatase"/>
    <property type="match status" value="1"/>
</dbReference>
<reference evidence="3 4" key="1">
    <citation type="journal article" date="2016" name="Nat. Commun.">
        <title>Thousands of microbial genomes shed light on interconnected biogeochemical processes in an aquifer system.</title>
        <authorList>
            <person name="Anantharaman K."/>
            <person name="Brown C.T."/>
            <person name="Hug L.A."/>
            <person name="Sharon I."/>
            <person name="Castelle C.J."/>
            <person name="Probst A.J."/>
            <person name="Thomas B.C."/>
            <person name="Singh A."/>
            <person name="Wilkins M.J."/>
            <person name="Karaoz U."/>
            <person name="Brodie E.L."/>
            <person name="Williams K.H."/>
            <person name="Hubbard S.S."/>
            <person name="Banfield J.F."/>
        </authorList>
    </citation>
    <scope>NUCLEOTIDE SEQUENCE [LARGE SCALE GENOMIC DNA]</scope>
</reference>
<organism evidence="3 4">
    <name type="scientific">candidate division WWE3 bacterium RBG_19FT_COMBO_53_11</name>
    <dbReference type="NCBI Taxonomy" id="1802613"/>
    <lineage>
        <taxon>Bacteria</taxon>
        <taxon>Katanobacteria</taxon>
    </lineage>
</organism>
<sequence length="539" mass="61820">MRLKEFKTKIRKIWAVYPFFLAAFPVFSLYFHNASEILPWVFVKPLIASLILAALIFGAAKLLLKDWHKAGIFTGLAIFVIFSHGHIHSAIAYRFENLFALGQYKFFGCLPLGIDDILVSVWAILGLLVFFLLWRTKRNFDSVTKFLNFVAIFLFVVPTLTSAVYKIGNIKPRVLQEIESSLGQEIPLNVEEGAIKPDIYYIILDRYGGERTLKDFYGFDNSSFLDFLTEKGFYVAHQSTANYPRTLTSLASSLNMEYINFLTGIAGENTSDQTFAYPLLNNHKVGELLKSQGYRYLHLGSWFEPTKVSPLADQNFLMGDLYLGIDGFSTELLETTLFAPIIRRLSSRTSSFEFDIQHRNRILYQFENLEKIPLLDSPKFVFAHILIPHEPFVFREDCGDRTSTNKLSIPSYLAQLSCANQKVMKLVETILASSKNPPVIIFQADEGPYAMKYPMPKGKFNFKDASDGTLKERFFILNALYLPGVSTSDLYSSVTPINTFRFIFNKYFGADLDLLPDRNYIYENEDHFYKYTDVTERLR</sequence>
<evidence type="ECO:0000256" key="1">
    <source>
        <dbReference type="SAM" id="Phobius"/>
    </source>
</evidence>
<feature type="domain" description="Sulfatase N-terminal" evidence="2">
    <location>
        <begin position="261"/>
        <end position="466"/>
    </location>
</feature>
<accession>A0A1F4UI05</accession>
<keyword evidence="1" id="KW-1133">Transmembrane helix</keyword>